<keyword evidence="1" id="KW-0479">Metal-binding</keyword>
<evidence type="ECO:0000313" key="5">
    <source>
        <dbReference type="EMBL" id="GER31536.1"/>
    </source>
</evidence>
<name>A0A5A7PG50_STRAF</name>
<dbReference type="SUPFAM" id="SSF57889">
    <property type="entry name" value="Cysteine-rich domain"/>
    <property type="match status" value="5"/>
</dbReference>
<evidence type="ECO:0000256" key="2">
    <source>
        <dbReference type="ARBA" id="ARBA00022737"/>
    </source>
</evidence>
<accession>A0A5A7PG50</accession>
<keyword evidence="2" id="KW-0677">Repeat</keyword>
<dbReference type="OrthoDB" id="1884766at2759"/>
<dbReference type="InterPro" id="IPR053192">
    <property type="entry name" value="Vacuole_Formation_Reg"/>
</dbReference>
<keyword evidence="3" id="KW-0862">Zinc</keyword>
<dbReference type="EMBL" id="BKCP01004494">
    <property type="protein sequence ID" value="GER31536.1"/>
    <property type="molecule type" value="Genomic_DNA"/>
</dbReference>
<dbReference type="GO" id="GO:0046872">
    <property type="term" value="F:metal ion binding"/>
    <property type="evidence" value="ECO:0007669"/>
    <property type="project" value="UniProtKB-KW"/>
</dbReference>
<dbReference type="AlphaFoldDB" id="A0A5A7PG50"/>
<dbReference type="PANTHER" id="PTHR32410">
    <property type="entry name" value="CYSTEINE/HISTIDINE-RICH C1 DOMAIN FAMILY PROTEIN"/>
    <property type="match status" value="1"/>
</dbReference>
<evidence type="ECO:0000259" key="4">
    <source>
        <dbReference type="PROSITE" id="PS50081"/>
    </source>
</evidence>
<dbReference type="Pfam" id="PF03107">
    <property type="entry name" value="C1_2"/>
    <property type="match status" value="1"/>
</dbReference>
<organism evidence="5 6">
    <name type="scientific">Striga asiatica</name>
    <name type="common">Asiatic witchweed</name>
    <name type="synonym">Buchnera asiatica</name>
    <dbReference type="NCBI Taxonomy" id="4170"/>
    <lineage>
        <taxon>Eukaryota</taxon>
        <taxon>Viridiplantae</taxon>
        <taxon>Streptophyta</taxon>
        <taxon>Embryophyta</taxon>
        <taxon>Tracheophyta</taxon>
        <taxon>Spermatophyta</taxon>
        <taxon>Magnoliopsida</taxon>
        <taxon>eudicotyledons</taxon>
        <taxon>Gunneridae</taxon>
        <taxon>Pentapetalae</taxon>
        <taxon>asterids</taxon>
        <taxon>lamiids</taxon>
        <taxon>Lamiales</taxon>
        <taxon>Orobanchaceae</taxon>
        <taxon>Buchnereae</taxon>
        <taxon>Striga</taxon>
    </lineage>
</organism>
<gene>
    <name evidence="5" type="ORF">STAS_07541</name>
</gene>
<dbReference type="PANTHER" id="PTHR32410:SF215">
    <property type="entry name" value="DC1 DOMAIN-CONTAINING PROTEIN"/>
    <property type="match status" value="1"/>
</dbReference>
<dbReference type="Proteomes" id="UP000325081">
    <property type="component" value="Unassembled WGS sequence"/>
</dbReference>
<protein>
    <submittedName>
        <fullName evidence="5">Cysteine/Histidine-rich C1 domain family protein</fullName>
    </submittedName>
</protein>
<feature type="domain" description="Phorbol-ester/DAG-type" evidence="4">
    <location>
        <begin position="619"/>
        <end position="672"/>
    </location>
</feature>
<proteinExistence type="predicted"/>
<evidence type="ECO:0000313" key="6">
    <source>
        <dbReference type="Proteomes" id="UP000325081"/>
    </source>
</evidence>
<sequence length="672" mass="75744">MSLGSQQLSYSGRSTETDHFDWDAEEGNNIDLDDGNSLTCSACLLPIFLTPFNRDHNKKFPPKFIGHILHPKGVLILHRQHPSTPLDDRLSCTSCGSMCGTMFYKCPDDSNCNFTLDLNCAWPIMHDECSGEFPQKLKGHVLHPKGDLILHHQHPSTPLDARLSCARCGSTCGTIFYKCPDDDSNCNFTLDLKCAWPIRVLHRSHRHRLTVKRRRGCSFTCYACGCVHERPTRDEWVLCYECADCDFQIHQACAILPNAIVSTMNVNVRAMNVGTMNVTIVGLMLISTVLLNHFNTMLIRNAQVPNLLHLPMENEYSSVMASIMKTSYTNDGGGASICDGDDNTTNIDDSKSSLFEKSSLHKHGLILLDADGIVRVCNACIQIIPPFGPYYTCIYNYNGDHNNNNKNSEVSCTDFVLHSSCVRLPTTSYKSTKQQLCLSLKLNTSPINIFECNVCFRPSNGPAYYNNNRPLSDVVCANMPNSITHDAHARTHILFISHLRDPHKKCNCCGKGLSIGLYYKCNSCHNFFIHANCALLPNRVVHKFDRHPLKLVATTKKDGHETGENEQQMLLCEICEMDIDKSCWYYSCTYCDHSFHIRCIPYFDHLSKIKLGYTVRVGCHDCPVASVRALSVDGYRCGDCGEHIRESDKIAFECSKCYFRIHKKCVEKYVSK</sequence>
<keyword evidence="6" id="KW-1185">Reference proteome</keyword>
<dbReference type="InterPro" id="IPR002219">
    <property type="entry name" value="PKC_DAG/PE"/>
</dbReference>
<dbReference type="PROSITE" id="PS50081">
    <property type="entry name" value="ZF_DAG_PE_2"/>
    <property type="match status" value="1"/>
</dbReference>
<reference evidence="6" key="1">
    <citation type="journal article" date="2019" name="Curr. Biol.">
        <title>Genome Sequence of Striga asiatica Provides Insight into the Evolution of Plant Parasitism.</title>
        <authorList>
            <person name="Yoshida S."/>
            <person name="Kim S."/>
            <person name="Wafula E.K."/>
            <person name="Tanskanen J."/>
            <person name="Kim Y.M."/>
            <person name="Honaas L."/>
            <person name="Yang Z."/>
            <person name="Spallek T."/>
            <person name="Conn C.E."/>
            <person name="Ichihashi Y."/>
            <person name="Cheong K."/>
            <person name="Cui S."/>
            <person name="Der J.P."/>
            <person name="Gundlach H."/>
            <person name="Jiao Y."/>
            <person name="Hori C."/>
            <person name="Ishida J.K."/>
            <person name="Kasahara H."/>
            <person name="Kiba T."/>
            <person name="Kim M.S."/>
            <person name="Koo N."/>
            <person name="Laohavisit A."/>
            <person name="Lee Y.H."/>
            <person name="Lumba S."/>
            <person name="McCourt P."/>
            <person name="Mortimer J.C."/>
            <person name="Mutuku J.M."/>
            <person name="Nomura T."/>
            <person name="Sasaki-Sekimoto Y."/>
            <person name="Seto Y."/>
            <person name="Wang Y."/>
            <person name="Wakatake T."/>
            <person name="Sakakibara H."/>
            <person name="Demura T."/>
            <person name="Yamaguchi S."/>
            <person name="Yoneyama K."/>
            <person name="Manabe R.I."/>
            <person name="Nelson D.C."/>
            <person name="Schulman A.H."/>
            <person name="Timko M.P."/>
            <person name="dePamphilis C.W."/>
            <person name="Choi D."/>
            <person name="Shirasu K."/>
        </authorList>
    </citation>
    <scope>NUCLEOTIDE SEQUENCE [LARGE SCALE GENOMIC DNA]</scope>
    <source>
        <strain evidence="6">cv. UVA1</strain>
    </source>
</reference>
<dbReference type="InterPro" id="IPR004146">
    <property type="entry name" value="DC1"/>
</dbReference>
<evidence type="ECO:0000256" key="1">
    <source>
        <dbReference type="ARBA" id="ARBA00022723"/>
    </source>
</evidence>
<dbReference type="InterPro" id="IPR046349">
    <property type="entry name" value="C1-like_sf"/>
</dbReference>
<comment type="caution">
    <text evidence="5">The sequence shown here is derived from an EMBL/GenBank/DDBJ whole genome shotgun (WGS) entry which is preliminary data.</text>
</comment>
<evidence type="ECO:0000256" key="3">
    <source>
        <dbReference type="ARBA" id="ARBA00022833"/>
    </source>
</evidence>